<feature type="transmembrane region" description="Helical" evidence="6">
    <location>
        <begin position="689"/>
        <end position="708"/>
    </location>
</feature>
<gene>
    <name evidence="8" type="ORF">NBH00_19175</name>
</gene>
<evidence type="ECO:0000313" key="8">
    <source>
        <dbReference type="EMBL" id="UTI63459.1"/>
    </source>
</evidence>
<evidence type="ECO:0000256" key="4">
    <source>
        <dbReference type="ARBA" id="ARBA00022989"/>
    </source>
</evidence>
<evidence type="ECO:0000256" key="5">
    <source>
        <dbReference type="ARBA" id="ARBA00023136"/>
    </source>
</evidence>
<dbReference type="PANTHER" id="PTHR33406:SF13">
    <property type="entry name" value="MEMBRANE PROTEIN YDFJ"/>
    <property type="match status" value="1"/>
</dbReference>
<dbReference type="Gene3D" id="1.20.1640.10">
    <property type="entry name" value="Multidrug efflux transporter AcrB transmembrane domain"/>
    <property type="match status" value="2"/>
</dbReference>
<feature type="transmembrane region" description="Helical" evidence="6">
    <location>
        <begin position="564"/>
        <end position="585"/>
    </location>
</feature>
<feature type="transmembrane region" description="Helical" evidence="6">
    <location>
        <begin position="190"/>
        <end position="208"/>
    </location>
</feature>
<dbReference type="Proteomes" id="UP001056035">
    <property type="component" value="Chromosome"/>
</dbReference>
<feature type="domain" description="SSD" evidence="7">
    <location>
        <begin position="589"/>
        <end position="700"/>
    </location>
</feature>
<name>A0ABY5DSB4_9ACTN</name>
<organism evidence="8 9">
    <name type="scientific">Paraconexibacter antarcticus</name>
    <dbReference type="NCBI Taxonomy" id="2949664"/>
    <lineage>
        <taxon>Bacteria</taxon>
        <taxon>Bacillati</taxon>
        <taxon>Actinomycetota</taxon>
        <taxon>Thermoleophilia</taxon>
        <taxon>Solirubrobacterales</taxon>
        <taxon>Paraconexibacteraceae</taxon>
        <taxon>Paraconexibacter</taxon>
    </lineage>
</organism>
<feature type="transmembrane region" description="Helical" evidence="6">
    <location>
        <begin position="317"/>
        <end position="339"/>
    </location>
</feature>
<feature type="domain" description="SSD" evidence="7">
    <location>
        <begin position="219"/>
        <end position="338"/>
    </location>
</feature>
<dbReference type="SUPFAM" id="SSF82866">
    <property type="entry name" value="Multidrug efflux transporter AcrB transmembrane domain"/>
    <property type="match status" value="2"/>
</dbReference>
<reference evidence="8 9" key="1">
    <citation type="submission" date="2022-06" db="EMBL/GenBank/DDBJ databases">
        <title>Paraconexibacter antarcticus.</title>
        <authorList>
            <person name="Kim C.S."/>
        </authorList>
    </citation>
    <scope>NUCLEOTIDE SEQUENCE [LARGE SCALE GENOMIC DNA]</scope>
    <source>
        <strain evidence="8 9">02-257</strain>
    </source>
</reference>
<evidence type="ECO:0000313" key="9">
    <source>
        <dbReference type="Proteomes" id="UP001056035"/>
    </source>
</evidence>
<accession>A0ABY5DSB4</accession>
<evidence type="ECO:0000256" key="2">
    <source>
        <dbReference type="ARBA" id="ARBA00022475"/>
    </source>
</evidence>
<feature type="transmembrane region" description="Helical" evidence="6">
    <location>
        <begin position="279"/>
        <end position="305"/>
    </location>
</feature>
<keyword evidence="2" id="KW-1003">Cell membrane</keyword>
<feature type="transmembrane region" description="Helical" evidence="6">
    <location>
        <begin position="392"/>
        <end position="411"/>
    </location>
</feature>
<feature type="transmembrane region" description="Helical" evidence="6">
    <location>
        <begin position="605"/>
        <end position="625"/>
    </location>
</feature>
<comment type="subcellular location">
    <subcellularLocation>
        <location evidence="1">Cell membrane</location>
        <topology evidence="1">Multi-pass membrane protein</topology>
    </subcellularLocation>
</comment>
<feature type="transmembrane region" description="Helical" evidence="6">
    <location>
        <begin position="213"/>
        <end position="230"/>
    </location>
</feature>
<dbReference type="PANTHER" id="PTHR33406">
    <property type="entry name" value="MEMBRANE PROTEIN MJ1562-RELATED"/>
    <property type="match status" value="1"/>
</dbReference>
<proteinExistence type="predicted"/>
<dbReference type="EMBL" id="CP098502">
    <property type="protein sequence ID" value="UTI63459.1"/>
    <property type="molecule type" value="Genomic_DNA"/>
</dbReference>
<feature type="transmembrane region" description="Helical" evidence="6">
    <location>
        <begin position="646"/>
        <end position="669"/>
    </location>
</feature>
<protein>
    <submittedName>
        <fullName evidence="8">MMPL family transporter</fullName>
    </submittedName>
</protein>
<feature type="transmembrane region" description="Helical" evidence="6">
    <location>
        <begin position="236"/>
        <end position="258"/>
    </location>
</feature>
<keyword evidence="3 6" id="KW-0812">Transmembrane</keyword>
<evidence type="ECO:0000259" key="7">
    <source>
        <dbReference type="PROSITE" id="PS50156"/>
    </source>
</evidence>
<keyword evidence="4 6" id="KW-1133">Transmembrane helix</keyword>
<evidence type="ECO:0000256" key="1">
    <source>
        <dbReference type="ARBA" id="ARBA00004651"/>
    </source>
</evidence>
<dbReference type="InterPro" id="IPR000731">
    <property type="entry name" value="SSD"/>
</dbReference>
<evidence type="ECO:0000256" key="6">
    <source>
        <dbReference type="SAM" id="Phobius"/>
    </source>
</evidence>
<evidence type="ECO:0000256" key="3">
    <source>
        <dbReference type="ARBA" id="ARBA00022692"/>
    </source>
</evidence>
<dbReference type="InterPro" id="IPR050545">
    <property type="entry name" value="Mycobact_MmpL"/>
</dbReference>
<keyword evidence="5 6" id="KW-0472">Membrane</keyword>
<keyword evidence="9" id="KW-1185">Reference proteome</keyword>
<dbReference type="RefSeq" id="WP_254570184.1">
    <property type="nucleotide sequence ID" value="NZ_CP098502.1"/>
</dbReference>
<sequence length="735" mass="76934">MQAIMLRLDGVLRRRRHVVLALWIVALVAAVPLAAQQSKHLTGGGFTVPGSQSAAVSARLDHEFPAAVRRSTLAGVVVPGPGATPAEVRAAVAELGRGARAVSPRARLVPAARHAALRAVAAHPERPLVVPLRIDADDNATADIAADLRKELALSTRAQTPVGLHLVGQAALYAGLQDLSKDDLSTAERTGFPIVLLILLAVFGSLAAATLPLALGAGSVLVTGALIAVISRTMEMSVFVTNMASMIGIGVAVDYSLFVLARYREEIHAGREPDEARAVALATSGVAVLFSGATVIVSLAGLYMVHTTAIRSMALGAILVVAVSMLASATLLPVLIRLLGHRAYARGRVFQTLQLAVRSRAPRRRGSTHPDAPPAVPFWERWTAAVMRRPRTALLGAALVLVTLAVPALSLQTGNGALRQFPKGYETRVGFEAAASLAGPGAFAPIKVTAPAREAAAAVMTLQADGGVASVTPAVPSLDGRSVLLTAFPQQDGESTATKDLVARLRDALPPGAQVGGNTGLLLDFQHTVAGSMWKIVLFVLLLSYVVLMVLLRSVLLPLKAIVLNLLSVGTAYGVLVIVFQWGWVDAVLGTDLKTGTIDTITPPLVLAVVFGLSMDYEIFLLSRIRERYTATGDTRLAVAQGLASSARTITSAALIMVAVFAVFVGTGVPSIKQLGVGNAVAIGVDATLVRLILVPAIMELLGPWSWWMPKILGRLVPHTSLEELEPGALVPHPT</sequence>
<dbReference type="InterPro" id="IPR004869">
    <property type="entry name" value="MMPL_dom"/>
</dbReference>
<dbReference type="Pfam" id="PF03176">
    <property type="entry name" value="MMPL"/>
    <property type="match status" value="2"/>
</dbReference>
<dbReference type="PROSITE" id="PS50156">
    <property type="entry name" value="SSD"/>
    <property type="match status" value="2"/>
</dbReference>
<feature type="transmembrane region" description="Helical" evidence="6">
    <location>
        <begin position="532"/>
        <end position="552"/>
    </location>
</feature>